<feature type="transmembrane region" description="Helical" evidence="8">
    <location>
        <begin position="208"/>
        <end position="229"/>
    </location>
</feature>
<accession>A0A0W0FHP4</accession>
<gene>
    <name evidence="9" type="ORF">WG66_11847</name>
</gene>
<evidence type="ECO:0000313" key="10">
    <source>
        <dbReference type="Proteomes" id="UP000054988"/>
    </source>
</evidence>
<evidence type="ECO:0000256" key="6">
    <source>
        <dbReference type="ARBA" id="ARBA00023098"/>
    </source>
</evidence>
<evidence type="ECO:0000256" key="3">
    <source>
        <dbReference type="ARBA" id="ARBA00022801"/>
    </source>
</evidence>
<proteinExistence type="predicted"/>
<comment type="subcellular location">
    <subcellularLocation>
        <location evidence="1">Endoplasmic reticulum membrane</location>
        <topology evidence="1">Multi-pass membrane protein</topology>
    </subcellularLocation>
</comment>
<sequence length="268" mass="29744">MLDTRTIAFAAVTAVITFGTAYSVVYGTYLDTSNPLLSHLPHPLSQTQYWARKSNILNVYFIKKAWGWTSAAFLLLWVTSPKATRSSSRILQWLMVTACWLTFTAWFFGPALIGRINLASGGECLVVIPPGDSISVPVEYCFTRSTVTPSSHPHIFSNSPVVPPEWSGVPRLQKGHDVSGHIFLLTMSILFLADQLRASLRCGRWSLAHKITVAVNLTLIGLWLFASYTTSVYFHSPFEKFTGYVLGLASFAVTQLSFFAVKKKQHSS</sequence>
<dbReference type="GO" id="GO:0005789">
    <property type="term" value="C:endoplasmic reticulum membrane"/>
    <property type="evidence" value="ECO:0007669"/>
    <property type="project" value="UniProtKB-SubCell"/>
</dbReference>
<evidence type="ECO:0000256" key="2">
    <source>
        <dbReference type="ARBA" id="ARBA00022692"/>
    </source>
</evidence>
<protein>
    <submittedName>
        <fullName evidence="9">Uncharacterized protein</fullName>
    </submittedName>
</protein>
<comment type="caution">
    <text evidence="9">The sequence shown here is derived from an EMBL/GenBank/DDBJ whole genome shotgun (WGS) entry which is preliminary data.</text>
</comment>
<keyword evidence="5 8" id="KW-1133">Transmembrane helix</keyword>
<dbReference type="GO" id="GO:0008654">
    <property type="term" value="P:phospholipid biosynthetic process"/>
    <property type="evidence" value="ECO:0007669"/>
    <property type="project" value="TreeGrafter"/>
</dbReference>
<keyword evidence="6" id="KW-0443">Lipid metabolism</keyword>
<feature type="transmembrane region" description="Helical" evidence="8">
    <location>
        <begin position="90"/>
        <end position="108"/>
    </location>
</feature>
<feature type="transmembrane region" description="Helical" evidence="8">
    <location>
        <begin position="178"/>
        <end position="196"/>
    </location>
</feature>
<evidence type="ECO:0000256" key="7">
    <source>
        <dbReference type="ARBA" id="ARBA00023136"/>
    </source>
</evidence>
<feature type="transmembrane region" description="Helical" evidence="8">
    <location>
        <begin position="241"/>
        <end position="261"/>
    </location>
</feature>
<evidence type="ECO:0000313" key="9">
    <source>
        <dbReference type="EMBL" id="KTB35682.1"/>
    </source>
</evidence>
<dbReference type="EMBL" id="LATX01001986">
    <property type="protein sequence ID" value="KTB35682.1"/>
    <property type="molecule type" value="Genomic_DNA"/>
</dbReference>
<feature type="transmembrane region" description="Helical" evidence="8">
    <location>
        <begin position="59"/>
        <end position="78"/>
    </location>
</feature>
<dbReference type="AlphaFoldDB" id="A0A0W0FHP4"/>
<keyword evidence="7 8" id="KW-0472">Membrane</keyword>
<evidence type="ECO:0000256" key="5">
    <source>
        <dbReference type="ARBA" id="ARBA00022989"/>
    </source>
</evidence>
<evidence type="ECO:0000256" key="1">
    <source>
        <dbReference type="ARBA" id="ARBA00004477"/>
    </source>
</evidence>
<dbReference type="eggNOG" id="KOG3750">
    <property type="taxonomic scope" value="Eukaryota"/>
</dbReference>
<dbReference type="PANTHER" id="PTHR23129">
    <property type="entry name" value="ACYL-COENZYME A DIPHOSPHATASE FITM2"/>
    <property type="match status" value="1"/>
</dbReference>
<dbReference type="GO" id="GO:0010945">
    <property type="term" value="F:coenzyme A diphosphatase activity"/>
    <property type="evidence" value="ECO:0007669"/>
    <property type="project" value="InterPro"/>
</dbReference>
<keyword evidence="2 8" id="KW-0812">Transmembrane</keyword>
<organism evidence="9 10">
    <name type="scientific">Moniliophthora roreri</name>
    <name type="common">Frosty pod rot fungus</name>
    <name type="synonym">Monilia roreri</name>
    <dbReference type="NCBI Taxonomy" id="221103"/>
    <lineage>
        <taxon>Eukaryota</taxon>
        <taxon>Fungi</taxon>
        <taxon>Dikarya</taxon>
        <taxon>Basidiomycota</taxon>
        <taxon>Agaricomycotina</taxon>
        <taxon>Agaricomycetes</taxon>
        <taxon>Agaricomycetidae</taxon>
        <taxon>Agaricales</taxon>
        <taxon>Marasmiineae</taxon>
        <taxon>Marasmiaceae</taxon>
        <taxon>Moniliophthora</taxon>
    </lineage>
</organism>
<keyword evidence="4" id="KW-0256">Endoplasmic reticulum</keyword>
<evidence type="ECO:0000256" key="4">
    <source>
        <dbReference type="ARBA" id="ARBA00022824"/>
    </source>
</evidence>
<reference evidence="9 10" key="1">
    <citation type="submission" date="2015-12" db="EMBL/GenBank/DDBJ databases">
        <title>Draft genome sequence of Moniliophthora roreri, the causal agent of frosty pod rot of cacao.</title>
        <authorList>
            <person name="Aime M.C."/>
            <person name="Diaz-Valderrama J.R."/>
            <person name="Kijpornyongpan T."/>
            <person name="Phillips-Mora W."/>
        </authorList>
    </citation>
    <scope>NUCLEOTIDE SEQUENCE [LARGE SCALE GENOMIC DNA]</scope>
    <source>
        <strain evidence="9 10">MCA 2952</strain>
    </source>
</reference>
<keyword evidence="3" id="KW-0378">Hydrolase</keyword>
<dbReference type="Pfam" id="PF10261">
    <property type="entry name" value="FIT"/>
    <property type="match status" value="2"/>
</dbReference>
<dbReference type="PANTHER" id="PTHR23129:SF0">
    <property type="entry name" value="ACYL-COENZYME A DIPHOSPHATASE FITM2"/>
    <property type="match status" value="1"/>
</dbReference>
<dbReference type="Proteomes" id="UP000054988">
    <property type="component" value="Unassembled WGS sequence"/>
</dbReference>
<dbReference type="GO" id="GO:0019915">
    <property type="term" value="P:lipid storage"/>
    <property type="evidence" value="ECO:0007669"/>
    <property type="project" value="InterPro"/>
</dbReference>
<dbReference type="GO" id="GO:0034389">
    <property type="term" value="P:lipid droplet organization"/>
    <property type="evidence" value="ECO:0007669"/>
    <property type="project" value="TreeGrafter"/>
</dbReference>
<evidence type="ECO:0000256" key="8">
    <source>
        <dbReference type="SAM" id="Phobius"/>
    </source>
</evidence>
<name>A0A0W0FHP4_MONRR</name>
<dbReference type="InterPro" id="IPR019388">
    <property type="entry name" value="FIT"/>
</dbReference>